<dbReference type="Proteomes" id="UP000502421">
    <property type="component" value="Chromosome"/>
</dbReference>
<dbReference type="GO" id="GO:0032259">
    <property type="term" value="P:methylation"/>
    <property type="evidence" value="ECO:0007669"/>
    <property type="project" value="UniProtKB-KW"/>
</dbReference>
<keyword evidence="1" id="KW-0808">Transferase</keyword>
<reference evidence="2" key="1">
    <citation type="submission" date="2020-04" db="EMBL/GenBank/DDBJ databases">
        <authorList>
            <person name="Kittiwongwattana C."/>
        </authorList>
    </citation>
    <scope>NUCLEOTIDE SEQUENCE [LARGE SCALE GENOMIC DNA]</scope>
    <source>
        <strain evidence="2">1310</strain>
    </source>
</reference>
<protein>
    <submittedName>
        <fullName evidence="1">Class I SAM-dependent methyltransferase</fullName>
    </submittedName>
</protein>
<gene>
    <name evidence="1" type="ORF">HF329_13770</name>
</gene>
<proteinExistence type="predicted"/>
<evidence type="ECO:0000313" key="1">
    <source>
        <dbReference type="EMBL" id="QJB32336.1"/>
    </source>
</evidence>
<sequence length="252" mass="28229">MINFLIRNYMYLANRKMPVKPYPLSFWEAKKASLRRFSGKENILSPSYRWLKTPGAAIPVQELKGLYDGVTLGSWTMDADSMALLWSRLVKERPKVIVECGCGVSTIMFGKYFSLYRPDGILLSLEQDPKEKLRLEGRLKDLGLEKGVHIYHLPVAGPDEGYDFAQFGGLATLPFMEPFDWLIVDGPAGGDNSRYNTVPALQSMAKPGATWFLDDALRDAELNILERWSHLPGVVVTGVYPVGKGFAEGSYK</sequence>
<dbReference type="AlphaFoldDB" id="A0AAE6ZGL6"/>
<organism evidence="1 2">
    <name type="scientific">Chitinophaga oryzae</name>
    <dbReference type="NCBI Taxonomy" id="2725414"/>
    <lineage>
        <taxon>Bacteria</taxon>
        <taxon>Pseudomonadati</taxon>
        <taxon>Bacteroidota</taxon>
        <taxon>Chitinophagia</taxon>
        <taxon>Chitinophagales</taxon>
        <taxon>Chitinophagaceae</taxon>
        <taxon>Chitinophaga</taxon>
    </lineage>
</organism>
<dbReference type="RefSeq" id="WP_168804585.1">
    <property type="nucleotide sequence ID" value="NZ_CP051205.1"/>
</dbReference>
<dbReference type="Gene3D" id="3.40.50.150">
    <property type="entry name" value="Vaccinia Virus protein VP39"/>
    <property type="match status" value="1"/>
</dbReference>
<dbReference type="GO" id="GO:0008168">
    <property type="term" value="F:methyltransferase activity"/>
    <property type="evidence" value="ECO:0007669"/>
    <property type="project" value="UniProtKB-KW"/>
</dbReference>
<accession>A0AAE6ZGL6</accession>
<dbReference type="EMBL" id="CP051205">
    <property type="protein sequence ID" value="QJB32336.1"/>
    <property type="molecule type" value="Genomic_DNA"/>
</dbReference>
<evidence type="ECO:0000313" key="2">
    <source>
        <dbReference type="Proteomes" id="UP000502421"/>
    </source>
</evidence>
<dbReference type="SUPFAM" id="SSF53335">
    <property type="entry name" value="S-adenosyl-L-methionine-dependent methyltransferases"/>
    <property type="match status" value="1"/>
</dbReference>
<dbReference type="KEGG" id="coy:HF329_13770"/>
<keyword evidence="1" id="KW-0489">Methyltransferase</keyword>
<dbReference type="InterPro" id="IPR029063">
    <property type="entry name" value="SAM-dependent_MTases_sf"/>
</dbReference>
<name>A0AAE6ZGL6_9BACT</name>